<keyword evidence="1" id="KW-0812">Transmembrane</keyword>
<name>A0A4Q1JSI9_9GAMM</name>
<keyword evidence="3" id="KW-1185">Reference proteome</keyword>
<reference evidence="2 3" key="1">
    <citation type="submission" date="2019-01" db="EMBL/GenBank/DDBJ databases">
        <title>Pseudoxanthomonas composti sp. nov., isolated from compost.</title>
        <authorList>
            <person name="Yang G."/>
        </authorList>
    </citation>
    <scope>NUCLEOTIDE SEQUENCE [LARGE SCALE GENOMIC DNA]</scope>
    <source>
        <strain evidence="2 3">GSS15</strain>
    </source>
</reference>
<evidence type="ECO:0000313" key="2">
    <source>
        <dbReference type="EMBL" id="RXQ99689.1"/>
    </source>
</evidence>
<protein>
    <recommendedName>
        <fullName evidence="4">Transmembrane protein</fullName>
    </recommendedName>
</protein>
<keyword evidence="1" id="KW-0472">Membrane</keyword>
<proteinExistence type="predicted"/>
<accession>A0A4Q1JSI9</accession>
<evidence type="ECO:0000256" key="1">
    <source>
        <dbReference type="SAM" id="Phobius"/>
    </source>
</evidence>
<feature type="transmembrane region" description="Helical" evidence="1">
    <location>
        <begin position="35"/>
        <end position="55"/>
    </location>
</feature>
<organism evidence="2 3">
    <name type="scientific">Pseudoxanthomonas composti</name>
    <dbReference type="NCBI Taxonomy" id="2137479"/>
    <lineage>
        <taxon>Bacteria</taxon>
        <taxon>Pseudomonadati</taxon>
        <taxon>Pseudomonadota</taxon>
        <taxon>Gammaproteobacteria</taxon>
        <taxon>Lysobacterales</taxon>
        <taxon>Lysobacteraceae</taxon>
        <taxon>Pseudoxanthomonas</taxon>
    </lineage>
</organism>
<feature type="transmembrane region" description="Helical" evidence="1">
    <location>
        <begin position="62"/>
        <end position="80"/>
    </location>
</feature>
<gene>
    <name evidence="2" type="ORF">EPA99_17775</name>
</gene>
<comment type="caution">
    <text evidence="2">The sequence shown here is derived from an EMBL/GenBank/DDBJ whole genome shotgun (WGS) entry which is preliminary data.</text>
</comment>
<feature type="transmembrane region" description="Helical" evidence="1">
    <location>
        <begin position="7"/>
        <end position="29"/>
    </location>
</feature>
<dbReference type="AlphaFoldDB" id="A0A4Q1JSI9"/>
<dbReference type="RefSeq" id="WP_129472600.1">
    <property type="nucleotide sequence ID" value="NZ_SAWZ01000014.1"/>
</dbReference>
<dbReference type="Proteomes" id="UP000289784">
    <property type="component" value="Unassembled WGS sequence"/>
</dbReference>
<dbReference type="EMBL" id="SAWZ01000014">
    <property type="protein sequence ID" value="RXQ99689.1"/>
    <property type="molecule type" value="Genomic_DNA"/>
</dbReference>
<sequence length="91" mass="9568">MWGKSLAAALLGLPLSTGLIGLIALLWPGPLERHTLPLLLLSFPVWIGVMSAAFACRSGARAWLWLGGATVLVFAALYLVKAAGWATELPA</sequence>
<dbReference type="OrthoDB" id="7509319at2"/>
<evidence type="ECO:0008006" key="4">
    <source>
        <dbReference type="Google" id="ProtNLM"/>
    </source>
</evidence>
<evidence type="ECO:0000313" key="3">
    <source>
        <dbReference type="Proteomes" id="UP000289784"/>
    </source>
</evidence>
<keyword evidence="1" id="KW-1133">Transmembrane helix</keyword>